<keyword evidence="3" id="KW-0256">Endoplasmic reticulum</keyword>
<comment type="similarity">
    <text evidence="2 6">Belongs to the cytochrome P450 family.</text>
</comment>
<dbReference type="SUPFAM" id="SSF48264">
    <property type="entry name" value="Cytochrome P450"/>
    <property type="match status" value="1"/>
</dbReference>
<dbReference type="InterPro" id="IPR050196">
    <property type="entry name" value="Cytochrome_P450_Monoox"/>
</dbReference>
<evidence type="ECO:0000256" key="5">
    <source>
        <dbReference type="PIRSR" id="PIRSR602401-1"/>
    </source>
</evidence>
<keyword evidence="5 6" id="KW-0479">Metal-binding</keyword>
<dbReference type="GO" id="GO:0020037">
    <property type="term" value="F:heme binding"/>
    <property type="evidence" value="ECO:0007669"/>
    <property type="project" value="InterPro"/>
</dbReference>
<evidence type="ECO:0000256" key="4">
    <source>
        <dbReference type="ARBA" id="ARBA00023136"/>
    </source>
</evidence>
<dbReference type="AlphaFoldDB" id="A0A9Q1BJ92"/>
<keyword evidence="7" id="KW-1133">Transmembrane helix</keyword>
<dbReference type="InterPro" id="IPR017972">
    <property type="entry name" value="Cyt_P450_CS"/>
</dbReference>
<keyword evidence="9" id="KW-1185">Reference proteome</keyword>
<dbReference type="PRINTS" id="PR00463">
    <property type="entry name" value="EP450I"/>
</dbReference>
<comment type="caution">
    <text evidence="8">The sequence shown here is derived from an EMBL/GenBank/DDBJ whole genome shotgun (WGS) entry which is preliminary data.</text>
</comment>
<dbReference type="PRINTS" id="PR00385">
    <property type="entry name" value="P450"/>
</dbReference>
<dbReference type="OrthoDB" id="1470350at2759"/>
<protein>
    <submittedName>
        <fullName evidence="8">Cytochrome P450 4V2</fullName>
    </submittedName>
</protein>
<accession>A0A9Q1BJ92</accession>
<evidence type="ECO:0000313" key="8">
    <source>
        <dbReference type="EMBL" id="KAJ8027652.1"/>
    </source>
</evidence>
<feature type="transmembrane region" description="Helical" evidence="7">
    <location>
        <begin position="6"/>
        <end position="24"/>
    </location>
</feature>
<dbReference type="InterPro" id="IPR036396">
    <property type="entry name" value="Cyt_P450_sf"/>
</dbReference>
<organism evidence="8 9">
    <name type="scientific">Holothuria leucospilota</name>
    <name type="common">Black long sea cucumber</name>
    <name type="synonym">Mertensiothuria leucospilota</name>
    <dbReference type="NCBI Taxonomy" id="206669"/>
    <lineage>
        <taxon>Eukaryota</taxon>
        <taxon>Metazoa</taxon>
        <taxon>Echinodermata</taxon>
        <taxon>Eleutherozoa</taxon>
        <taxon>Echinozoa</taxon>
        <taxon>Holothuroidea</taxon>
        <taxon>Aspidochirotacea</taxon>
        <taxon>Aspidochirotida</taxon>
        <taxon>Holothuriidae</taxon>
        <taxon>Holothuria</taxon>
    </lineage>
</organism>
<dbReference type="InterPro" id="IPR002401">
    <property type="entry name" value="Cyt_P450_E_grp-I"/>
</dbReference>
<evidence type="ECO:0000313" key="9">
    <source>
        <dbReference type="Proteomes" id="UP001152320"/>
    </source>
</evidence>
<keyword evidence="7" id="KW-0812">Transmembrane</keyword>
<dbReference type="Gene3D" id="1.10.630.10">
    <property type="entry name" value="Cytochrome P450"/>
    <property type="match status" value="1"/>
</dbReference>
<keyword evidence="6" id="KW-0503">Monooxygenase</keyword>
<evidence type="ECO:0000256" key="1">
    <source>
        <dbReference type="ARBA" id="ARBA00004586"/>
    </source>
</evidence>
<dbReference type="GO" id="GO:0016705">
    <property type="term" value="F:oxidoreductase activity, acting on paired donors, with incorporation or reduction of molecular oxygen"/>
    <property type="evidence" value="ECO:0007669"/>
    <property type="project" value="InterPro"/>
</dbReference>
<dbReference type="EMBL" id="JAIZAY010000016">
    <property type="protein sequence ID" value="KAJ8027652.1"/>
    <property type="molecule type" value="Genomic_DNA"/>
</dbReference>
<feature type="binding site" description="axial binding residue" evidence="5">
    <location>
        <position position="453"/>
    </location>
    <ligand>
        <name>heme</name>
        <dbReference type="ChEBI" id="CHEBI:30413"/>
    </ligand>
    <ligandPart>
        <name>Fe</name>
        <dbReference type="ChEBI" id="CHEBI:18248"/>
    </ligandPart>
</feature>
<dbReference type="PANTHER" id="PTHR24291">
    <property type="entry name" value="CYTOCHROME P450 FAMILY 4"/>
    <property type="match status" value="1"/>
</dbReference>
<dbReference type="GO" id="GO:0005506">
    <property type="term" value="F:iron ion binding"/>
    <property type="evidence" value="ECO:0007669"/>
    <property type="project" value="InterPro"/>
</dbReference>
<evidence type="ECO:0000256" key="6">
    <source>
        <dbReference type="RuleBase" id="RU000461"/>
    </source>
</evidence>
<comment type="cofactor">
    <cofactor evidence="5">
        <name>heme</name>
        <dbReference type="ChEBI" id="CHEBI:30413"/>
    </cofactor>
</comment>
<proteinExistence type="inferred from homology"/>
<dbReference type="PANTHER" id="PTHR24291:SF189">
    <property type="entry name" value="CYTOCHROME P450 4C3-RELATED"/>
    <property type="match status" value="1"/>
</dbReference>
<keyword evidence="5 6" id="KW-0408">Iron</keyword>
<dbReference type="Proteomes" id="UP001152320">
    <property type="component" value="Chromosome 16"/>
</dbReference>
<dbReference type="PROSITE" id="PS00086">
    <property type="entry name" value="CYTOCHROME_P450"/>
    <property type="match status" value="1"/>
</dbReference>
<gene>
    <name evidence="8" type="ORF">HOLleu_32853</name>
</gene>
<dbReference type="GO" id="GO:0004497">
    <property type="term" value="F:monooxygenase activity"/>
    <property type="evidence" value="ECO:0007669"/>
    <property type="project" value="UniProtKB-KW"/>
</dbReference>
<keyword evidence="5 6" id="KW-0349">Heme</keyword>
<keyword evidence="4 7" id="KW-0472">Membrane</keyword>
<sequence length="507" mass="58575">MDLVYSWAFFATLCIIAVTIPGLRKYFVMKYKLRHLTGPRGLPLLGNLLQFGKDNISFMKQLSVWAEEFRESGYYLLYFGTKPVLMIYNANDVEIILRDTQIDRKNFLYYFNEAWLGNGLLLSEGPKWVSRRKLLTPSFHFSMLENFVEVMNCHAKHLSDKLCGLVEEPKVELLELLSLCSLDILNECMMGRKLGAQQGEGKGYVEAVHRIGGIFTKRFQCPWLWNETLFGWSTLGKEQARVLETLHKTTKKVFQDRKLELQSESKSLIIDDKSQEVRKRRRLAFLDLLIAAQRQDNTLPDEGILEEVDTFMFEGHDTVSSSTTIAMYLIGKHPEIQRKLQEELDEVFGNDRDRPVTMEDLKKLDYLSCVMKEGQRLLTTVPYIGRELVNDISVCGTVIPKDTAVFLGLYWLHRDTHHFTDPEKFDPDRFLPANSKELHHFAYVPFSAGHRNCIGQKFAIMEQKVIMATVLRKISLTSLQTIEELKLANELVLRPTNGVYVKLTLRQ</sequence>
<evidence type="ECO:0000256" key="3">
    <source>
        <dbReference type="ARBA" id="ARBA00022824"/>
    </source>
</evidence>
<reference evidence="8" key="1">
    <citation type="submission" date="2021-10" db="EMBL/GenBank/DDBJ databases">
        <title>Tropical sea cucumber genome reveals ecological adaptation and Cuvierian tubules defense mechanism.</title>
        <authorList>
            <person name="Chen T."/>
        </authorList>
    </citation>
    <scope>NUCLEOTIDE SEQUENCE</scope>
    <source>
        <strain evidence="8">Nanhai2018</strain>
        <tissue evidence="8">Muscle</tissue>
    </source>
</reference>
<name>A0A9Q1BJ92_HOLLE</name>
<keyword evidence="6" id="KW-0560">Oxidoreductase</keyword>
<comment type="subcellular location">
    <subcellularLocation>
        <location evidence="1">Endoplasmic reticulum membrane</location>
    </subcellularLocation>
</comment>
<dbReference type="GO" id="GO:0005789">
    <property type="term" value="C:endoplasmic reticulum membrane"/>
    <property type="evidence" value="ECO:0007669"/>
    <property type="project" value="UniProtKB-SubCell"/>
</dbReference>
<dbReference type="Pfam" id="PF00067">
    <property type="entry name" value="p450"/>
    <property type="match status" value="1"/>
</dbReference>
<evidence type="ECO:0000256" key="7">
    <source>
        <dbReference type="SAM" id="Phobius"/>
    </source>
</evidence>
<evidence type="ECO:0000256" key="2">
    <source>
        <dbReference type="ARBA" id="ARBA00010617"/>
    </source>
</evidence>
<dbReference type="InterPro" id="IPR001128">
    <property type="entry name" value="Cyt_P450"/>
</dbReference>